<dbReference type="Proteomes" id="UP001558613">
    <property type="component" value="Unassembled WGS sequence"/>
</dbReference>
<protein>
    <submittedName>
        <fullName evidence="1">Uncharacterized protein</fullName>
    </submittedName>
</protein>
<dbReference type="PANTHER" id="PTHR46888">
    <property type="entry name" value="ZINC KNUCKLE DOMAINCONTAINING PROTEIN-RELATED"/>
    <property type="match status" value="1"/>
</dbReference>
<reference evidence="1 2" key="1">
    <citation type="submission" date="2023-09" db="EMBL/GenBank/DDBJ databases">
        <authorList>
            <person name="Wang M."/>
        </authorList>
    </citation>
    <scope>NUCLEOTIDE SEQUENCE [LARGE SCALE GENOMIC DNA]</scope>
    <source>
        <strain evidence="1">GT-2023</strain>
        <tissue evidence="1">Liver</tissue>
    </source>
</reference>
<organism evidence="1 2">
    <name type="scientific">Cirrhinus molitorella</name>
    <name type="common">mud carp</name>
    <dbReference type="NCBI Taxonomy" id="172907"/>
    <lineage>
        <taxon>Eukaryota</taxon>
        <taxon>Metazoa</taxon>
        <taxon>Chordata</taxon>
        <taxon>Craniata</taxon>
        <taxon>Vertebrata</taxon>
        <taxon>Euteleostomi</taxon>
        <taxon>Actinopterygii</taxon>
        <taxon>Neopterygii</taxon>
        <taxon>Teleostei</taxon>
        <taxon>Ostariophysi</taxon>
        <taxon>Cypriniformes</taxon>
        <taxon>Cyprinidae</taxon>
        <taxon>Labeoninae</taxon>
        <taxon>Labeonini</taxon>
        <taxon>Cirrhinus</taxon>
    </lineage>
</organism>
<dbReference type="PANTHER" id="PTHR46888:SF15">
    <property type="entry name" value="ZINC FINGER AND SCAN DOMAIN-CONTAINING PROTEIN 12-LIKE"/>
    <property type="match status" value="1"/>
</dbReference>
<dbReference type="EMBL" id="JAYMGO010000015">
    <property type="protein sequence ID" value="KAL1260698.1"/>
    <property type="molecule type" value="Genomic_DNA"/>
</dbReference>
<comment type="caution">
    <text evidence="1">The sequence shown here is derived from an EMBL/GenBank/DDBJ whole genome shotgun (WGS) entry which is preliminary data.</text>
</comment>
<proteinExistence type="predicted"/>
<evidence type="ECO:0000313" key="1">
    <source>
        <dbReference type="EMBL" id="KAL1260698.1"/>
    </source>
</evidence>
<keyword evidence="2" id="KW-1185">Reference proteome</keyword>
<evidence type="ECO:0000313" key="2">
    <source>
        <dbReference type="Proteomes" id="UP001558613"/>
    </source>
</evidence>
<accession>A0ABR3M6E5</accession>
<name>A0ABR3M6E5_9TELE</name>
<sequence length="175" mass="19585">MDRRALLSPTMDEILQRLTEVSIRQQQIAEHLATRQGETEQEIAAIHAAATAQRSPQTDPCVRAAQLLSKLIPYNNVKAFFLMFESTAATERWPPNEWAQALAPLLTGEAQRAYFALPAEMRDQYEAVKRKVLARMGLSSVCAAQLFHKWNNVRGVLDVVDALELADAAQQREIG</sequence>
<gene>
    <name evidence="1" type="ORF">QQF64_008525</name>
</gene>